<dbReference type="PANTHER" id="PTHR47839:SF1">
    <property type="entry name" value="DOMAIN PROTEIN, PUTATIVE (AFU_ORTHOLOGUE AFUA_6G04830)-RELATED"/>
    <property type="match status" value="1"/>
</dbReference>
<proteinExistence type="predicted"/>
<dbReference type="SUPFAM" id="SSF55874">
    <property type="entry name" value="ATPase domain of HSP90 chaperone/DNA topoisomerase II/histidine kinase"/>
    <property type="match status" value="2"/>
</dbReference>
<dbReference type="EMBL" id="KB007904">
    <property type="protein sequence ID" value="ELR21405.1"/>
    <property type="molecule type" value="Genomic_DNA"/>
</dbReference>
<feature type="region of interest" description="Disordered" evidence="2">
    <location>
        <begin position="1774"/>
        <end position="1855"/>
    </location>
</feature>
<feature type="coiled-coil region" evidence="1">
    <location>
        <begin position="1358"/>
        <end position="1385"/>
    </location>
</feature>
<dbReference type="STRING" id="1257118.L8H8B2"/>
<dbReference type="VEuPathDB" id="AmoebaDB:ACA1_183390"/>
<reference evidence="4 5" key="1">
    <citation type="journal article" date="2013" name="Genome Biol.">
        <title>Genome of Acanthamoeba castellanii highlights extensive lateral gene transfer and early evolution of tyrosine kinase signaling.</title>
        <authorList>
            <person name="Clarke M."/>
            <person name="Lohan A.J."/>
            <person name="Liu B."/>
            <person name="Lagkouvardos I."/>
            <person name="Roy S."/>
            <person name="Zafar N."/>
            <person name="Bertelli C."/>
            <person name="Schilde C."/>
            <person name="Kianianmomeni A."/>
            <person name="Burglin T.R."/>
            <person name="Frech C."/>
            <person name="Turcotte B."/>
            <person name="Kopec K.O."/>
            <person name="Synnott J.M."/>
            <person name="Choo C."/>
            <person name="Paponov I."/>
            <person name="Finkler A."/>
            <person name="Soon Heng Tan C."/>
            <person name="Hutchins A.P."/>
            <person name="Weinmeier T."/>
            <person name="Rattei T."/>
            <person name="Chu J.S."/>
            <person name="Gimenez G."/>
            <person name="Irimia M."/>
            <person name="Rigden D.J."/>
            <person name="Fitzpatrick D.A."/>
            <person name="Lorenzo-Morales J."/>
            <person name="Bateman A."/>
            <person name="Chiu C.H."/>
            <person name="Tang P."/>
            <person name="Hegemann P."/>
            <person name="Fromm H."/>
            <person name="Raoult D."/>
            <person name="Greub G."/>
            <person name="Miranda-Saavedra D."/>
            <person name="Chen N."/>
            <person name="Nash P."/>
            <person name="Ginger M.L."/>
            <person name="Horn M."/>
            <person name="Schaap P."/>
            <person name="Caler L."/>
            <person name="Loftus B."/>
        </authorList>
    </citation>
    <scope>NUCLEOTIDE SEQUENCE [LARGE SCALE GENOMIC DNA]</scope>
    <source>
        <strain evidence="4 5">Neff</strain>
    </source>
</reference>
<feature type="region of interest" description="Disordered" evidence="2">
    <location>
        <begin position="1520"/>
        <end position="1549"/>
    </location>
</feature>
<evidence type="ECO:0000256" key="2">
    <source>
        <dbReference type="SAM" id="MobiDB-lite"/>
    </source>
</evidence>
<evidence type="ECO:0000313" key="4">
    <source>
        <dbReference type="EMBL" id="ELR21405.1"/>
    </source>
</evidence>
<feature type="compositionally biased region" description="Low complexity" evidence="2">
    <location>
        <begin position="442"/>
        <end position="452"/>
    </location>
</feature>
<dbReference type="Gene3D" id="3.30.565.10">
    <property type="entry name" value="Histidine kinase-like ATPase, C-terminal domain"/>
    <property type="match status" value="1"/>
</dbReference>
<evidence type="ECO:0000313" key="5">
    <source>
        <dbReference type="Proteomes" id="UP000011083"/>
    </source>
</evidence>
<dbReference type="RefSeq" id="XP_004345949.1">
    <property type="nucleotide sequence ID" value="XM_004345899.1"/>
</dbReference>
<dbReference type="Pfam" id="PF12449">
    <property type="entry name" value="DUF3684"/>
    <property type="match status" value="3"/>
</dbReference>
<feature type="compositionally biased region" description="Low complexity" evidence="2">
    <location>
        <begin position="72"/>
        <end position="91"/>
    </location>
</feature>
<dbReference type="InterPro" id="IPR036890">
    <property type="entry name" value="HATPase_C_sf"/>
</dbReference>
<gene>
    <name evidence="4" type="ORF">ACA1_183390</name>
</gene>
<dbReference type="KEGG" id="acan:ACA1_183390"/>
<evidence type="ECO:0000259" key="3">
    <source>
        <dbReference type="Pfam" id="PF25794"/>
    </source>
</evidence>
<keyword evidence="5" id="KW-1185">Reference proteome</keyword>
<dbReference type="OrthoDB" id="10031156at2759"/>
<feature type="region of interest" description="Disordered" evidence="2">
    <location>
        <begin position="427"/>
        <end position="454"/>
    </location>
</feature>
<dbReference type="PANTHER" id="PTHR47839">
    <property type="entry name" value="DOMAIN PROTEIN, PUTATIVE (AFU_ORTHOLOGUE AFUA_6G04830)-RELATED"/>
    <property type="match status" value="1"/>
</dbReference>
<feature type="domain" description="Sacsin/Nov" evidence="3">
    <location>
        <begin position="157"/>
        <end position="220"/>
    </location>
</feature>
<evidence type="ECO:0000256" key="1">
    <source>
        <dbReference type="SAM" id="Coils"/>
    </source>
</evidence>
<organism evidence="4 5">
    <name type="scientific">Acanthamoeba castellanii (strain ATCC 30010 / Neff)</name>
    <dbReference type="NCBI Taxonomy" id="1257118"/>
    <lineage>
        <taxon>Eukaryota</taxon>
        <taxon>Amoebozoa</taxon>
        <taxon>Discosea</taxon>
        <taxon>Longamoebia</taxon>
        <taxon>Centramoebida</taxon>
        <taxon>Acanthamoebidae</taxon>
        <taxon>Acanthamoeba</taxon>
    </lineage>
</organism>
<feature type="compositionally biased region" description="Polar residues" evidence="2">
    <location>
        <begin position="428"/>
        <end position="441"/>
    </location>
</feature>
<feature type="region of interest" description="Disordered" evidence="2">
    <location>
        <begin position="116"/>
        <end position="141"/>
    </location>
</feature>
<sequence>MQGAAHLKSQLFAKGEERQVEVNQRHLIDKILARYSSEFTLFRELIQNANDAGATHIEIVLTSPTYRPPSTSPATDSASTTASSTAGAVPESSASSAASSILSIFKFGSWTAGPALEKEKEKEKNDGDGGKKKQTKRADDHALQFGSCDATEIKIQNNGRAFTEEDWTRIRKIAEGNPNSDACGMFGVGFYSVFAICEQPIIKSGDDCLIFHWRGDMLVTTRAKVEDTTEDAGVAVEEEDAERKAAVATAAEAAKRKDWVAFVLETREVMPFDLDLLSRFVVKSVSFTTNVQSISLIVNDIKLLQVHTNVDKRSTEAREKETEEVAVPRVTKDDVKRRQKEHGYMSIASIKAQRMTVKVDRYPFTKPLFVKMRLLNAQVDVHWEFYPTYLENMKRILKKTPPSRTSILLLYNFDDDDEEASDQLKALDSTTNKAKGSQYDPTASSSSSSTSTPGGGLSSFWSSLVNGGPSSSTPAQQLIDDGLGGGQARKVDDLVVDLFPCPNNGHIFIGFSTQQTTGTGFHLAAQLIPTVERENIDFQDVYISNWNCNLLAAAGQVSRLYYDHIMKKIESTRIQPEQEQILEREIVNLLSAHSFAQSHPSEKVVRLLNQYFFVHPLQYANVTPLAQQQRIPPTLFFIPSTAGILTCDKVRLPYLDMEDFLVQRGSGTTTAIVPKSLLKKCDRFFHHLKVRNMVREISLDDLLDELKRRELSLDELTQVVKWFSKPQVEYALFVNQRKNVLKLLSSLTVVVRETKEQEVIEPSGDGAPAATAAVVSFRPVRQNLGEVQFFVGASKAMRGLPLPPATLDPFISASLSAVLHKNLLLKRFGWRELTAWDWWGHIRNNLHLLTAPGGTDVLKHIAEFFPHLPEGNKNEVVAVLRQVACIPIEPRQAFRRPEEVYFPSVRLFSDIDHVRADIIRHDTKPFLKALGVRDTVDLKLVLGRLEQLRWNVRDLVDYLTKQQPSFTPADWNLLRNSAFLPAVVYKRKVATASAAADDSTTPIPAAAPAEGGVMAVGAPVAQRRRAAADVFATEFDEMRDNIPRKASELFFPADEMKALGFIVLDWSPKAADQQQPQQQLDPKSKQAQLLKKIGLLDKPDLLSLVILASSYPYDGADEHSEGEQMREKILKYMEANAAELLRAQPHGFNVRDIEMRFLPARARPPPEVGAQPQPQAEYGRLLCDPKRCFLNDSPFGFPVVEERWRGLAKKLNIAADPPLTSIIDMIVKAPPADQKSGEEVFEYLYSRLQEFTREDRRTLLATPFIPLTYGRPTVRMSATHEVFITDSFQLLRNGERRDEQRKQITARLTKTRQAIQDLETKKGAAPTSDDKLRAKLARQDPKASAAQFSQQQHYLFQLKTLQTEESKALKELKRLEAEADKELRDRAPPAVVAPASPAAAAAATAVAAAKRSAFDVFDNLLEFVDFGERGNQFLRSCGVEEYPTPEQFANNIMRHHQRYLAKNGVARYLRLLSLFAAAFPHIAPPPPTTTTATPAVSSSSALLNQLRQCPFCVALRYTDDDDDDGGSGGGGGGGKKGGKEEEEEEEEKVREETALMKKASECYLIDNERFAKLFNPPRIPHGSGDAAFSSSALEKMYESLGAKWITSDVKTSCQREGELRATPKAKKLKRLLTDRKPLLVNNMNGQRRKNLRSNAEDVLSKLQVFAVAKIERVLTFKHQRVTEEASVAVMNHENGKLALFIVEAMELDYFDIGTELVGLLYRKSVHDDALLTAMLLQTPLPTLRKRGWPVDRLLQKEDGGGAGALVYHGAVQPRELQLQPSEPPVGKGGGSGREGRQMTSAPPLSQPPKADSQPTKRPSGFFQSLWDAIAAPPAPAAPPVTPKPTTTTNAPAPLQMETTGGRRAIAAPAESSAGPPPRQVPDVQTAGGAEIVSRVKHEADDPIDAQRMYQQMESEAKRALQGVSQGASQVIHQQPGERNEVNYFCEVLPEQTLVNVDQVHGVTLYLEEGSTLGAQVMAQVLLQLAGVFGIPANSLHMWIGYKGRRIAFNRGNSLYFNLTVFIDLRFRAC</sequence>
<feature type="compositionally biased region" description="Gly residues" evidence="2">
    <location>
        <begin position="1526"/>
        <end position="1535"/>
    </location>
</feature>
<dbReference type="Proteomes" id="UP000011083">
    <property type="component" value="Unassembled WGS sequence"/>
</dbReference>
<dbReference type="InterPro" id="IPR058210">
    <property type="entry name" value="SACS/Nov_dom"/>
</dbReference>
<dbReference type="GeneID" id="14922297"/>
<keyword evidence="1" id="KW-0175">Coiled coil</keyword>
<dbReference type="InterPro" id="IPR022155">
    <property type="entry name" value="DUF3684"/>
</dbReference>
<feature type="compositionally biased region" description="Low complexity" evidence="2">
    <location>
        <begin position="1843"/>
        <end position="1853"/>
    </location>
</feature>
<name>L8H8B2_ACACF</name>
<feature type="compositionally biased region" description="Pro residues" evidence="2">
    <location>
        <begin position="1832"/>
        <end position="1842"/>
    </location>
</feature>
<feature type="region of interest" description="Disordered" evidence="2">
    <location>
        <begin position="64"/>
        <end position="91"/>
    </location>
</feature>
<protein>
    <recommendedName>
        <fullName evidence="3">Sacsin/Nov domain-containing protein</fullName>
    </recommendedName>
</protein>
<accession>L8H8B2</accession>
<dbReference type="Pfam" id="PF25794">
    <property type="entry name" value="SACS"/>
    <property type="match status" value="1"/>
</dbReference>